<proteinExistence type="predicted"/>
<dbReference type="InterPro" id="IPR058240">
    <property type="entry name" value="rSAM_sf"/>
</dbReference>
<evidence type="ECO:0000256" key="4">
    <source>
        <dbReference type="ARBA" id="ARBA00023014"/>
    </source>
</evidence>
<dbReference type="InterPro" id="IPR006638">
    <property type="entry name" value="Elp3/MiaA/NifB-like_rSAM"/>
</dbReference>
<feature type="region of interest" description="Disordered" evidence="5">
    <location>
        <begin position="432"/>
        <end position="463"/>
    </location>
</feature>
<dbReference type="Proteomes" id="UP000199476">
    <property type="component" value="Unassembled WGS sequence"/>
</dbReference>
<evidence type="ECO:0000256" key="3">
    <source>
        <dbReference type="ARBA" id="ARBA00023004"/>
    </source>
</evidence>
<dbReference type="SFLD" id="SFLDG01067">
    <property type="entry name" value="SPASM/twitch_domain_containing"/>
    <property type="match status" value="1"/>
</dbReference>
<dbReference type="SUPFAM" id="SSF102114">
    <property type="entry name" value="Radical SAM enzymes"/>
    <property type="match status" value="1"/>
</dbReference>
<dbReference type="InterPro" id="IPR023885">
    <property type="entry name" value="4Fe4S-binding_SPASM_dom"/>
</dbReference>
<evidence type="ECO:0000259" key="6">
    <source>
        <dbReference type="PROSITE" id="PS51918"/>
    </source>
</evidence>
<keyword evidence="3" id="KW-0408">Iron</keyword>
<dbReference type="EMBL" id="FNGO01000005">
    <property type="protein sequence ID" value="SDL56026.1"/>
    <property type="molecule type" value="Genomic_DNA"/>
</dbReference>
<evidence type="ECO:0000313" key="7">
    <source>
        <dbReference type="EMBL" id="SDL56026.1"/>
    </source>
</evidence>
<dbReference type="OrthoDB" id="9782387at2"/>
<dbReference type="GO" id="GO:0051536">
    <property type="term" value="F:iron-sulfur cluster binding"/>
    <property type="evidence" value="ECO:0007669"/>
    <property type="project" value="UniProtKB-KW"/>
</dbReference>
<dbReference type="SMART" id="SM00729">
    <property type="entry name" value="Elp3"/>
    <property type="match status" value="1"/>
</dbReference>
<dbReference type="InterPro" id="IPR007197">
    <property type="entry name" value="rSAM"/>
</dbReference>
<dbReference type="SFLD" id="SFLDG01386">
    <property type="entry name" value="main_SPASM_domain-containing"/>
    <property type="match status" value="1"/>
</dbReference>
<dbReference type="Pfam" id="PF04055">
    <property type="entry name" value="Radical_SAM"/>
    <property type="match status" value="1"/>
</dbReference>
<dbReference type="SFLD" id="SFLDS00029">
    <property type="entry name" value="Radical_SAM"/>
    <property type="match status" value="1"/>
</dbReference>
<organism evidence="7 8">
    <name type="scientific">Halarsenatibacter silvermanii</name>
    <dbReference type="NCBI Taxonomy" id="321763"/>
    <lineage>
        <taxon>Bacteria</taxon>
        <taxon>Bacillati</taxon>
        <taxon>Bacillota</taxon>
        <taxon>Clostridia</taxon>
        <taxon>Halanaerobiales</taxon>
        <taxon>Halarsenatibacteraceae</taxon>
        <taxon>Halarsenatibacter</taxon>
    </lineage>
</organism>
<evidence type="ECO:0000256" key="2">
    <source>
        <dbReference type="ARBA" id="ARBA00022723"/>
    </source>
</evidence>
<dbReference type="GO" id="GO:0003824">
    <property type="term" value="F:catalytic activity"/>
    <property type="evidence" value="ECO:0007669"/>
    <property type="project" value="InterPro"/>
</dbReference>
<dbReference type="InterPro" id="IPR013785">
    <property type="entry name" value="Aldolase_TIM"/>
</dbReference>
<gene>
    <name evidence="7" type="ORF">SAMN04488692_105162</name>
</gene>
<dbReference type="PANTHER" id="PTHR43524:SF1">
    <property type="entry name" value="RADICAL SAM SUPERFAMILY PROTEIN"/>
    <property type="match status" value="1"/>
</dbReference>
<dbReference type="AlphaFoldDB" id="A0A1G9L2J6"/>
<dbReference type="PANTHER" id="PTHR43524">
    <property type="entry name" value="RADICAL SAM SUPERFAMILY PROTEIN"/>
    <property type="match status" value="1"/>
</dbReference>
<dbReference type="Gene3D" id="3.20.20.70">
    <property type="entry name" value="Aldolase class I"/>
    <property type="match status" value="1"/>
</dbReference>
<keyword evidence="4" id="KW-0411">Iron-sulfur</keyword>
<keyword evidence="1" id="KW-0949">S-adenosyl-L-methionine</keyword>
<dbReference type="CDD" id="cd21128">
    <property type="entry name" value="SPASM_rSAM"/>
    <property type="match status" value="1"/>
</dbReference>
<dbReference type="STRING" id="321763.SAMN04488692_105162"/>
<keyword evidence="8" id="KW-1185">Reference proteome</keyword>
<sequence>MSSTFDLVKKMAAEKIVDTGLKYIRQDPKSNFSKILTLAKKINQVETYQRALEKVETMTKENPVIYDYIDRATDLAPKFQENLAKTFFVNATLLGTSYRKEKSSELGASVPYTILLDPTSACNLNCEGCWAGKYEDSEQLSFSEIDRIITEAKELGIYFFVLSGGEPTVYPHLFDIFEKHQDCVFMMYTNGTLIDEEMADKIASVGNVSPTLSLEGFEEYTDDRRGSGTFGKIEDAMEHLRERGVLFGTSFTVTRKNCHLLTEGSSFVEALIDKGAYYTWLFHYVPIGKNPNTDLMITPEQRSELVESIPDLRTNYPLFMVDFWNDGHFTDGCIAGGRRYFHINASGDVEPCAFVHFAVDNIKGKPLVEVLKNPLFEEYQKEAPFNDNLYRPCPIIDNPEELRRIVQKVGADPTHEGAEEVLEEPVASDLEKKAKKWGQVSRPIHHERQGQKEEVVSGSHCGG</sequence>
<evidence type="ECO:0000256" key="1">
    <source>
        <dbReference type="ARBA" id="ARBA00022691"/>
    </source>
</evidence>
<evidence type="ECO:0000313" key="8">
    <source>
        <dbReference type="Proteomes" id="UP000199476"/>
    </source>
</evidence>
<reference evidence="7 8" key="1">
    <citation type="submission" date="2016-10" db="EMBL/GenBank/DDBJ databases">
        <authorList>
            <person name="de Groot N.N."/>
        </authorList>
    </citation>
    <scope>NUCLEOTIDE SEQUENCE [LARGE SCALE GENOMIC DNA]</scope>
    <source>
        <strain evidence="7 8">SLAS-1</strain>
    </source>
</reference>
<feature type="domain" description="Radical SAM core" evidence="6">
    <location>
        <begin position="108"/>
        <end position="315"/>
    </location>
</feature>
<name>A0A1G9L2J6_9FIRM</name>
<protein>
    <submittedName>
        <fullName evidence="7">Radical SAM superfamily enzyme, MoaA/NifB/PqqE/SkfB family</fullName>
    </submittedName>
</protein>
<accession>A0A1G9L2J6</accession>
<dbReference type="Pfam" id="PF13186">
    <property type="entry name" value="SPASM"/>
    <property type="match status" value="1"/>
</dbReference>
<dbReference type="GO" id="GO:0046872">
    <property type="term" value="F:metal ion binding"/>
    <property type="evidence" value="ECO:0007669"/>
    <property type="project" value="UniProtKB-KW"/>
</dbReference>
<feature type="compositionally biased region" description="Basic and acidic residues" evidence="5">
    <location>
        <begin position="444"/>
        <end position="455"/>
    </location>
</feature>
<dbReference type="RefSeq" id="WP_089758993.1">
    <property type="nucleotide sequence ID" value="NZ_FNGO01000005.1"/>
</dbReference>
<evidence type="ECO:0000256" key="5">
    <source>
        <dbReference type="SAM" id="MobiDB-lite"/>
    </source>
</evidence>
<dbReference type="CDD" id="cd01335">
    <property type="entry name" value="Radical_SAM"/>
    <property type="match status" value="1"/>
</dbReference>
<keyword evidence="2" id="KW-0479">Metal-binding</keyword>
<dbReference type="PROSITE" id="PS51918">
    <property type="entry name" value="RADICAL_SAM"/>
    <property type="match status" value="1"/>
</dbReference>